<feature type="transmembrane region" description="Helical" evidence="7">
    <location>
        <begin position="9"/>
        <end position="28"/>
    </location>
</feature>
<feature type="transmembrane region" description="Helical" evidence="7">
    <location>
        <begin position="69"/>
        <end position="91"/>
    </location>
</feature>
<feature type="transmembrane region" description="Helical" evidence="7">
    <location>
        <begin position="103"/>
        <end position="123"/>
    </location>
</feature>
<dbReference type="EC" id="2.7.13.3" evidence="2"/>
<keyword evidence="3" id="KW-0808">Transferase</keyword>
<sequence length="362" mass="40174">MSFKISPTSGFYALGIFCFGLGTQHALFEGRGLETVLESFIVWSLSALVFFTAYTLSDRDISLDGRWRALVLSLGVTAAFVLLAVAVWLTWAIRGPSRELSFLVSFAGALGAAVGTRSGLYAVEGNERLKRAQELSKLLKINQRVLRHNIRNELSIALGLLEDLETADSTEEIPETTRIIRRHLDDLLEATDRTRRIVSIWETDARREFDLVEAVHAEVTAIREDHPEITLTTELPETCRVRAHPALSLAIEEAILNAVEHNAPDVTVTVSIHTRDDGTVITEIADTGQGISEDDWRPIELPEETPLSHTEGLGLWIIYWTATMSGGSVEFAENEPRGTIVRLLLPPDRSVLSMFSDASRNR</sequence>
<dbReference type="GO" id="GO:0005524">
    <property type="term" value="F:ATP binding"/>
    <property type="evidence" value="ECO:0007669"/>
    <property type="project" value="UniProtKB-KW"/>
</dbReference>
<dbReference type="Proteomes" id="UP000199079">
    <property type="component" value="Unassembled WGS sequence"/>
</dbReference>
<keyword evidence="6" id="KW-0067">ATP-binding</keyword>
<keyword evidence="7" id="KW-1133">Transmembrane helix</keyword>
<evidence type="ECO:0000256" key="1">
    <source>
        <dbReference type="ARBA" id="ARBA00000085"/>
    </source>
</evidence>
<dbReference type="InterPro" id="IPR005467">
    <property type="entry name" value="His_kinase_dom"/>
</dbReference>
<dbReference type="InterPro" id="IPR003594">
    <property type="entry name" value="HATPase_dom"/>
</dbReference>
<dbReference type="CDD" id="cd16936">
    <property type="entry name" value="HATPase_RsbW-like"/>
    <property type="match status" value="1"/>
</dbReference>
<evidence type="ECO:0000256" key="3">
    <source>
        <dbReference type="ARBA" id="ARBA00022679"/>
    </source>
</evidence>
<keyword evidence="7" id="KW-0472">Membrane</keyword>
<dbReference type="InterPro" id="IPR050980">
    <property type="entry name" value="2C_sensor_his_kinase"/>
</dbReference>
<dbReference type="Pfam" id="PF02518">
    <property type="entry name" value="HATPase_c"/>
    <property type="match status" value="1"/>
</dbReference>
<dbReference type="GO" id="GO:0004673">
    <property type="term" value="F:protein histidine kinase activity"/>
    <property type="evidence" value="ECO:0007669"/>
    <property type="project" value="UniProtKB-EC"/>
</dbReference>
<reference evidence="10" key="1">
    <citation type="submission" date="2016-10" db="EMBL/GenBank/DDBJ databases">
        <authorList>
            <person name="Varghese N."/>
            <person name="Submissions S."/>
        </authorList>
    </citation>
    <scope>NUCLEOTIDE SEQUENCE [LARGE SCALE GENOMIC DNA]</scope>
    <source>
        <strain evidence="10">DC30,IBRC 10041,KCTC 4046</strain>
    </source>
</reference>
<accession>A0A1H3ECF8</accession>
<evidence type="ECO:0000256" key="6">
    <source>
        <dbReference type="ARBA" id="ARBA00022840"/>
    </source>
</evidence>
<dbReference type="InterPro" id="IPR036890">
    <property type="entry name" value="HATPase_C_sf"/>
</dbReference>
<dbReference type="PANTHER" id="PTHR44936:SF10">
    <property type="entry name" value="SENSOR PROTEIN RSTB"/>
    <property type="match status" value="1"/>
</dbReference>
<dbReference type="Gene3D" id="3.30.565.10">
    <property type="entry name" value="Histidine kinase-like ATPase, C-terminal domain"/>
    <property type="match status" value="1"/>
</dbReference>
<dbReference type="PROSITE" id="PS50109">
    <property type="entry name" value="HIS_KIN"/>
    <property type="match status" value="1"/>
</dbReference>
<name>A0A1H3ECF8_9EURY</name>
<keyword evidence="5 9" id="KW-0418">Kinase</keyword>
<dbReference type="GeneID" id="43839564"/>
<evidence type="ECO:0000256" key="7">
    <source>
        <dbReference type="SAM" id="Phobius"/>
    </source>
</evidence>
<dbReference type="InterPro" id="IPR004358">
    <property type="entry name" value="Sig_transdc_His_kin-like_C"/>
</dbReference>
<evidence type="ECO:0000256" key="5">
    <source>
        <dbReference type="ARBA" id="ARBA00022777"/>
    </source>
</evidence>
<dbReference type="OrthoDB" id="3369at2157"/>
<dbReference type="EMBL" id="FNPC01000001">
    <property type="protein sequence ID" value="SDX76423.1"/>
    <property type="molecule type" value="Genomic_DNA"/>
</dbReference>
<proteinExistence type="predicted"/>
<dbReference type="SUPFAM" id="SSF55874">
    <property type="entry name" value="ATPase domain of HSP90 chaperone/DNA topoisomerase II/histidine kinase"/>
    <property type="match status" value="1"/>
</dbReference>
<evidence type="ECO:0000256" key="4">
    <source>
        <dbReference type="ARBA" id="ARBA00022741"/>
    </source>
</evidence>
<keyword evidence="10" id="KW-1185">Reference proteome</keyword>
<comment type="catalytic activity">
    <reaction evidence="1">
        <text>ATP + protein L-histidine = ADP + protein N-phospho-L-histidine.</text>
        <dbReference type="EC" id="2.7.13.3"/>
    </reaction>
</comment>
<dbReference type="AlphaFoldDB" id="A0A1H3ECF8"/>
<dbReference type="PANTHER" id="PTHR44936">
    <property type="entry name" value="SENSOR PROTEIN CREC"/>
    <property type="match status" value="1"/>
</dbReference>
<keyword evidence="7" id="KW-0812">Transmembrane</keyword>
<feature type="domain" description="Histidine kinase" evidence="8">
    <location>
        <begin position="145"/>
        <end position="349"/>
    </location>
</feature>
<protein>
    <recommendedName>
        <fullName evidence="2">histidine kinase</fullName>
        <ecNumber evidence="2">2.7.13.3</ecNumber>
    </recommendedName>
</protein>
<feature type="transmembrane region" description="Helical" evidence="7">
    <location>
        <begin position="40"/>
        <end position="57"/>
    </location>
</feature>
<keyword evidence="4" id="KW-0547">Nucleotide-binding</keyword>
<evidence type="ECO:0000313" key="10">
    <source>
        <dbReference type="Proteomes" id="UP000199079"/>
    </source>
</evidence>
<gene>
    <name evidence="9" type="ORF">SAMN05216564_101380</name>
</gene>
<evidence type="ECO:0000256" key="2">
    <source>
        <dbReference type="ARBA" id="ARBA00012438"/>
    </source>
</evidence>
<dbReference type="SMART" id="SM00387">
    <property type="entry name" value="HATPase_c"/>
    <property type="match status" value="1"/>
</dbReference>
<organism evidence="9 10">
    <name type="scientific">Halopenitus persicus</name>
    <dbReference type="NCBI Taxonomy" id="1048396"/>
    <lineage>
        <taxon>Archaea</taxon>
        <taxon>Methanobacteriati</taxon>
        <taxon>Methanobacteriota</taxon>
        <taxon>Stenosarchaea group</taxon>
        <taxon>Halobacteria</taxon>
        <taxon>Halobacteriales</taxon>
        <taxon>Haloferacaceae</taxon>
        <taxon>Halopenitus</taxon>
    </lineage>
</organism>
<dbReference type="PRINTS" id="PR00344">
    <property type="entry name" value="BCTRLSENSOR"/>
</dbReference>
<evidence type="ECO:0000313" key="9">
    <source>
        <dbReference type="EMBL" id="SDX76423.1"/>
    </source>
</evidence>
<evidence type="ECO:0000259" key="8">
    <source>
        <dbReference type="PROSITE" id="PS50109"/>
    </source>
</evidence>
<dbReference type="RefSeq" id="WP_081758066.1">
    <property type="nucleotide sequence ID" value="NZ_FNPC01000001.1"/>
</dbReference>